<dbReference type="GO" id="GO:0005509">
    <property type="term" value="F:calcium ion binding"/>
    <property type="evidence" value="ECO:0007669"/>
    <property type="project" value="InterPro"/>
</dbReference>
<dbReference type="SUPFAM" id="SSF47473">
    <property type="entry name" value="EF-hand"/>
    <property type="match status" value="1"/>
</dbReference>
<dbReference type="Proteomes" id="UP000186817">
    <property type="component" value="Unassembled WGS sequence"/>
</dbReference>
<evidence type="ECO:0000256" key="2">
    <source>
        <dbReference type="SAM" id="Coils"/>
    </source>
</evidence>
<dbReference type="AlphaFoldDB" id="A0A1Q9F6G9"/>
<keyword evidence="1" id="KW-0106">Calcium</keyword>
<evidence type="ECO:0000313" key="6">
    <source>
        <dbReference type="EMBL" id="OLQ15261.1"/>
    </source>
</evidence>
<dbReference type="PROSITE" id="PS50222">
    <property type="entry name" value="EF_HAND_2"/>
    <property type="match status" value="1"/>
</dbReference>
<sequence>MNLLKKYSQPARCLLRIMAVAAASVGDVPVLSEDECERLAQTFERSRGTDGFVDAAESQRLLRRTGLQEQLLETIWDLSDLDRDGRLSLREFVCAMTLADQARNGQSLPVELHPEQQAGLASRVELLVQARPRKEEFSTVETSASFRAPAAGAGGFDSEPSLPHASSLTTTPARGRDSTPRPLTGAEGREHTLDAKVPETLTKLGQLATVLKLVSRADPGDELRKLCQEVLEERRRLENRLDRRRELEEALRAAKGRLDEVQERHRRVELESAATKCRISYLQDELVFVTREVKTVEEDLDALRQACGLGDKEMRRMPAPYSDPQEERRDVLTKVKAERELLLKDQKAVEELRGKLERVFEQKLEAQTKQQALLEKQRQCEQDRGLALTAIEADKAKLLSMRSERLRSWQDIADLEKQLQDVDQEKLLVSRQAVGRNVPSAPRSAEVNRSKGVPHESMPSVVYGSAPAARAARASEEAPSHWRVTPDPVRFPAMEAQSLATAPGLRAAFTQAPNPGAGYMRHDGRGIRADA</sequence>
<evidence type="ECO:0000256" key="1">
    <source>
        <dbReference type="ARBA" id="ARBA00022837"/>
    </source>
</evidence>
<dbReference type="SMART" id="SM00027">
    <property type="entry name" value="EH"/>
    <property type="match status" value="1"/>
</dbReference>
<dbReference type="InterPro" id="IPR018247">
    <property type="entry name" value="EF_Hand_1_Ca_BS"/>
</dbReference>
<dbReference type="Gene3D" id="1.10.238.10">
    <property type="entry name" value="EF-hand"/>
    <property type="match status" value="1"/>
</dbReference>
<keyword evidence="2" id="KW-0175">Coiled coil</keyword>
<dbReference type="CDD" id="cd00052">
    <property type="entry name" value="EH"/>
    <property type="match status" value="1"/>
</dbReference>
<dbReference type="GO" id="GO:0016197">
    <property type="term" value="P:endosomal transport"/>
    <property type="evidence" value="ECO:0007669"/>
    <property type="project" value="TreeGrafter"/>
</dbReference>
<dbReference type="GO" id="GO:0005886">
    <property type="term" value="C:plasma membrane"/>
    <property type="evidence" value="ECO:0007669"/>
    <property type="project" value="TreeGrafter"/>
</dbReference>
<reference evidence="6 7" key="1">
    <citation type="submission" date="2016-02" db="EMBL/GenBank/DDBJ databases">
        <title>Genome analysis of coral dinoflagellate symbionts highlights evolutionary adaptations to a symbiotic lifestyle.</title>
        <authorList>
            <person name="Aranda M."/>
            <person name="Li Y."/>
            <person name="Liew Y.J."/>
            <person name="Baumgarten S."/>
            <person name="Simakov O."/>
            <person name="Wilson M."/>
            <person name="Piel J."/>
            <person name="Ashoor H."/>
            <person name="Bougouffa S."/>
            <person name="Bajic V.B."/>
            <person name="Ryu T."/>
            <person name="Ravasi T."/>
            <person name="Bayer T."/>
            <person name="Micklem G."/>
            <person name="Kim H."/>
            <person name="Bhak J."/>
            <person name="Lajeunesse T.C."/>
            <person name="Voolstra C.R."/>
        </authorList>
    </citation>
    <scope>NUCLEOTIDE SEQUENCE [LARGE SCALE GENOMIC DNA]</scope>
    <source>
        <strain evidence="6 7">CCMP2467</strain>
    </source>
</reference>
<evidence type="ECO:0000259" key="4">
    <source>
        <dbReference type="PROSITE" id="PS50031"/>
    </source>
</evidence>
<dbReference type="EMBL" id="LSRX01000005">
    <property type="protein sequence ID" value="OLQ15261.1"/>
    <property type="molecule type" value="Genomic_DNA"/>
</dbReference>
<gene>
    <name evidence="6" type="primary">itsn1</name>
    <name evidence="6" type="ORF">AK812_SmicGene498</name>
</gene>
<comment type="caution">
    <text evidence="6">The sequence shown here is derived from an EMBL/GenBank/DDBJ whole genome shotgun (WGS) entry which is preliminary data.</text>
</comment>
<dbReference type="PANTHER" id="PTHR11216">
    <property type="entry name" value="EH DOMAIN"/>
    <property type="match status" value="1"/>
</dbReference>
<dbReference type="OMA" id="ESAATKC"/>
<evidence type="ECO:0000256" key="3">
    <source>
        <dbReference type="SAM" id="MobiDB-lite"/>
    </source>
</evidence>
<dbReference type="PANTHER" id="PTHR11216:SF170">
    <property type="entry name" value="DYNAMIN ASSOCIATED PROTEIN 160, ISOFORM D"/>
    <property type="match status" value="1"/>
</dbReference>
<feature type="region of interest" description="Disordered" evidence="3">
    <location>
        <begin position="439"/>
        <end position="460"/>
    </location>
</feature>
<dbReference type="PROSITE" id="PS00018">
    <property type="entry name" value="EF_HAND_1"/>
    <property type="match status" value="1"/>
</dbReference>
<evidence type="ECO:0000313" key="7">
    <source>
        <dbReference type="Proteomes" id="UP000186817"/>
    </source>
</evidence>
<accession>A0A1Q9F6G9</accession>
<dbReference type="PROSITE" id="PS50031">
    <property type="entry name" value="EH"/>
    <property type="match status" value="1"/>
</dbReference>
<dbReference type="GO" id="GO:0005737">
    <property type="term" value="C:cytoplasm"/>
    <property type="evidence" value="ECO:0007669"/>
    <property type="project" value="TreeGrafter"/>
</dbReference>
<proteinExistence type="predicted"/>
<dbReference type="Pfam" id="PF12763">
    <property type="entry name" value="EH"/>
    <property type="match status" value="1"/>
</dbReference>
<feature type="domain" description="EH" evidence="4">
    <location>
        <begin position="35"/>
        <end position="112"/>
    </location>
</feature>
<name>A0A1Q9F6G9_SYMMI</name>
<dbReference type="InterPro" id="IPR011992">
    <property type="entry name" value="EF-hand-dom_pair"/>
</dbReference>
<evidence type="ECO:0000259" key="5">
    <source>
        <dbReference type="PROSITE" id="PS50222"/>
    </source>
</evidence>
<dbReference type="InterPro" id="IPR002048">
    <property type="entry name" value="EF_hand_dom"/>
</dbReference>
<protein>
    <submittedName>
        <fullName evidence="6">Intersectin-1</fullName>
    </submittedName>
</protein>
<organism evidence="6 7">
    <name type="scientific">Symbiodinium microadriaticum</name>
    <name type="common">Dinoflagellate</name>
    <name type="synonym">Zooxanthella microadriatica</name>
    <dbReference type="NCBI Taxonomy" id="2951"/>
    <lineage>
        <taxon>Eukaryota</taxon>
        <taxon>Sar</taxon>
        <taxon>Alveolata</taxon>
        <taxon>Dinophyceae</taxon>
        <taxon>Suessiales</taxon>
        <taxon>Symbiodiniaceae</taxon>
        <taxon>Symbiodinium</taxon>
    </lineage>
</organism>
<dbReference type="InterPro" id="IPR000261">
    <property type="entry name" value="EH_dom"/>
</dbReference>
<keyword evidence="7" id="KW-1185">Reference proteome</keyword>
<feature type="domain" description="EF-hand" evidence="5">
    <location>
        <begin position="67"/>
        <end position="102"/>
    </location>
</feature>
<feature type="region of interest" description="Disordered" evidence="3">
    <location>
        <begin position="150"/>
        <end position="195"/>
    </location>
</feature>
<feature type="coiled-coil region" evidence="2">
    <location>
        <begin position="220"/>
        <end position="306"/>
    </location>
</feature>
<dbReference type="OrthoDB" id="524326at2759"/>
<dbReference type="GO" id="GO:0006897">
    <property type="term" value="P:endocytosis"/>
    <property type="evidence" value="ECO:0007669"/>
    <property type="project" value="TreeGrafter"/>
</dbReference>